<dbReference type="PROSITE" id="PS50983">
    <property type="entry name" value="FE_B12_PBP"/>
    <property type="match status" value="1"/>
</dbReference>
<dbReference type="eggNOG" id="COG0614">
    <property type="taxonomic scope" value="Bacteria"/>
</dbReference>
<gene>
    <name evidence="2" type="ORF">HMPREF0673_02774</name>
</gene>
<evidence type="ECO:0000313" key="3">
    <source>
        <dbReference type="Proteomes" id="UP000004407"/>
    </source>
</evidence>
<dbReference type="GO" id="GO:0071281">
    <property type="term" value="P:cellular response to iron ion"/>
    <property type="evidence" value="ECO:0007669"/>
    <property type="project" value="TreeGrafter"/>
</dbReference>
<dbReference type="RefSeq" id="WP_007902877.1">
    <property type="nucleotide sequence ID" value="NZ_JH379469.1"/>
</dbReference>
<dbReference type="InterPro" id="IPR002491">
    <property type="entry name" value="ABC_transptr_periplasmic_BD"/>
</dbReference>
<dbReference type="Proteomes" id="UP000004407">
    <property type="component" value="Unassembled WGS sequence"/>
</dbReference>
<dbReference type="PANTHER" id="PTHR30535">
    <property type="entry name" value="VITAMIN B12-BINDING PROTEIN"/>
    <property type="match status" value="1"/>
</dbReference>
<accession>G6B1K3</accession>
<proteinExistence type="predicted"/>
<dbReference type="EMBL" id="AFZZ01000246">
    <property type="protein sequence ID" value="EHJ36403.1"/>
    <property type="molecule type" value="Genomic_DNA"/>
</dbReference>
<dbReference type="InterPro" id="IPR050902">
    <property type="entry name" value="ABC_Transporter_SBP"/>
</dbReference>
<protein>
    <submittedName>
        <fullName evidence="2">Periplasmic binding protein</fullName>
    </submittedName>
</protein>
<dbReference type="GeneID" id="78338164"/>
<dbReference type="Gene3D" id="3.40.50.1980">
    <property type="entry name" value="Nitrogenase molybdenum iron protein domain"/>
    <property type="match status" value="2"/>
</dbReference>
<dbReference type="PATRIC" id="fig|1002367.3.peg.2238"/>
<dbReference type="AlphaFoldDB" id="G6B1K3"/>
<evidence type="ECO:0000313" key="2">
    <source>
        <dbReference type="EMBL" id="EHJ36403.1"/>
    </source>
</evidence>
<name>G6B1K3_9BACT</name>
<organism evidence="2 3">
    <name type="scientific">Leyella stercorea DSM 18206</name>
    <dbReference type="NCBI Taxonomy" id="1002367"/>
    <lineage>
        <taxon>Bacteria</taxon>
        <taxon>Pseudomonadati</taxon>
        <taxon>Bacteroidota</taxon>
        <taxon>Bacteroidia</taxon>
        <taxon>Bacteroidales</taxon>
        <taxon>Prevotellaceae</taxon>
        <taxon>Leyella</taxon>
    </lineage>
</organism>
<dbReference type="SUPFAM" id="SSF53807">
    <property type="entry name" value="Helical backbone' metal receptor"/>
    <property type="match status" value="1"/>
</dbReference>
<dbReference type="Pfam" id="PF01497">
    <property type="entry name" value="Peripla_BP_2"/>
    <property type="match status" value="1"/>
</dbReference>
<dbReference type="PANTHER" id="PTHR30535:SF34">
    <property type="entry name" value="MOLYBDATE-BINDING PROTEIN MOLA"/>
    <property type="match status" value="1"/>
</dbReference>
<sequence>MLLSSCNGKSTINDDNNGDTITFKYAEHITAVRHDGYVDVKLSNPWKSGTILHRYALINRSDSGKVIPPSDATVIYTPIRRAIVTTSPHCRLLFDLGAGETIKGVCDLAYITQQDVLQRAAKGTITNCGNSMSPTIERIIAVAPDAMFLSPFEGSSHAQLENIGTPIIECADYMETSALGRAEWMRFYAMLIGKENTADSLFTTIEHNYNTIIEHNKKQKNHPKVLTERVTSGVWYCPGGNSSMAKLIKDAGGDYIFADDTHSGSLNLSPEMVISKAINADIWLFIYYGDRPLTRNQLSTEYSGYKTIKAFKDGNIYECNGKTSTYFEEISFRPDFLLTELTHMFYTQNNKLRYYKRIQE</sequence>
<reference evidence="2 3" key="1">
    <citation type="submission" date="2011-08" db="EMBL/GenBank/DDBJ databases">
        <authorList>
            <person name="Weinstock G."/>
            <person name="Sodergren E."/>
            <person name="Clifton S."/>
            <person name="Fulton L."/>
            <person name="Fulton B."/>
            <person name="Courtney L."/>
            <person name="Fronick C."/>
            <person name="Harrison M."/>
            <person name="Strong C."/>
            <person name="Farmer C."/>
            <person name="Delahaunty K."/>
            <person name="Markovic C."/>
            <person name="Hall O."/>
            <person name="Minx P."/>
            <person name="Tomlinson C."/>
            <person name="Mitreva M."/>
            <person name="Hou S."/>
            <person name="Chen J."/>
            <person name="Wollam A."/>
            <person name="Pepin K.H."/>
            <person name="Johnson M."/>
            <person name="Bhonagiri V."/>
            <person name="Zhang X."/>
            <person name="Suruliraj S."/>
            <person name="Warren W."/>
            <person name="Chinwalla A."/>
            <person name="Mardis E.R."/>
            <person name="Wilson R.K."/>
        </authorList>
    </citation>
    <scope>NUCLEOTIDE SEQUENCE [LARGE SCALE GENOMIC DNA]</scope>
    <source>
        <strain evidence="2 3">DSM 18206</strain>
    </source>
</reference>
<evidence type="ECO:0000259" key="1">
    <source>
        <dbReference type="PROSITE" id="PS50983"/>
    </source>
</evidence>
<comment type="caution">
    <text evidence="2">The sequence shown here is derived from an EMBL/GenBank/DDBJ whole genome shotgun (WGS) entry which is preliminary data.</text>
</comment>
<feature type="domain" description="Fe/B12 periplasmic-binding" evidence="1">
    <location>
        <begin position="81"/>
        <end position="349"/>
    </location>
</feature>
<dbReference type="HOGENOM" id="CLU_025776_1_0_10"/>